<evidence type="ECO:0000313" key="2">
    <source>
        <dbReference type="Proteomes" id="UP000283627"/>
    </source>
</evidence>
<dbReference type="EMBL" id="MOBP01000025">
    <property type="protein sequence ID" value="RON45725.1"/>
    <property type="molecule type" value="Genomic_DNA"/>
</dbReference>
<proteinExistence type="predicted"/>
<evidence type="ECO:0008006" key="3">
    <source>
        <dbReference type="Google" id="ProtNLM"/>
    </source>
</evidence>
<reference evidence="1 2" key="1">
    <citation type="submission" date="2016-10" db="EMBL/GenBank/DDBJ databases">
        <title>Comparative genome analysis of multiple Pseudomonas spp. focuses on biocontrol and plant growth promoting traits.</title>
        <authorList>
            <person name="Tao X.-Y."/>
            <person name="Taylor C.G."/>
        </authorList>
    </citation>
    <scope>NUCLEOTIDE SEQUENCE [LARGE SCALE GENOMIC DNA]</scope>
    <source>
        <strain evidence="1 2">39A2</strain>
    </source>
</reference>
<accession>A0A423K2U8</accession>
<gene>
    <name evidence="1" type="ORF">BK665_29835</name>
</gene>
<comment type="caution">
    <text evidence="1">The sequence shown here is derived from an EMBL/GenBank/DDBJ whole genome shotgun (WGS) entry which is preliminary data.</text>
</comment>
<organism evidence="1 2">
    <name type="scientific">Pseudomonas frederiksbergensis</name>
    <dbReference type="NCBI Taxonomy" id="104087"/>
    <lineage>
        <taxon>Bacteria</taxon>
        <taxon>Pseudomonadati</taxon>
        <taxon>Pseudomonadota</taxon>
        <taxon>Gammaproteobacteria</taxon>
        <taxon>Pseudomonadales</taxon>
        <taxon>Pseudomonadaceae</taxon>
        <taxon>Pseudomonas</taxon>
    </lineage>
</organism>
<sequence length="1251" mass="138306">MSTTVTIPTINTTTRYSFGASLHARTQRNAADKFERDLIIDKLQDAILQPAEHQLIDWSEHSIDLKPGSSLYQLHMLGSALLNKLVAEPFIQQLSVQLFRQPLIEAFVNSDGSLFIRGDAWEPITEQVNRRASTQSQLKCLTDIAAQTGGIVSTTQNVEVSQWMKFHDLTPPTTRQQNKNLLYFLTFEMPSADYLGQYWSQLFTTEPGAAVLSSEQQAKIRTITSTLLPPKKKLLDKLHEDLLNSRQVNADEAGDLIKSLVSHPTSRTLAKRYIDALGWYGANTNEPSNDEDLDQLLITAILLDLQPATGAQDPLGSFDLYSPDNVDLPHFLVREQLQAYLVNNQRVTARAAPLAAHLLLAHVAPEFLVKQLPSSPLLGSIGWVTFSRTVALIESQTQGTTRLMTFAQVMEYAGFDTIGVYQEKLSGLAAINPIIDWALVNKVITHQAWQQSSANALQQATSAYQAFLEQLNQAATAFSTPAPSRRALALAQLEKILPDCDYLEKEFLTHAGTSWQYQAAVPFAGGDLFQNVKMSMVELHMSGDLARQEWNDPSADLFKKHPTLLAELKTLSVDYETPVRDYEVQLNNALITNLKLALAQLDEDDQKNLLHSEITLYSVRASAAFEIKAPTALNGMIGVDVRTTVEPPESIEAATGHYGVVMCATYRGQTTCYELFSLHGKCLKNQRLGAAINAAGLASIPLRADVGIEAKQLLIPAPLHSMPLDISNYTHGSVPSRQVFSDVVLDKIGVMAAPASTTERKKGVYQRFHYPQFERMAQFIARRRPLATLQELNEVAKGQTKLEKLISKHEERTEFMLNLIIPFRACIMDLASGERVRVAQGVFGCIMDAIAVVGGIVGAASKISAIMSRTVSSCSRIASIAKQLVVLAIGTFNPLDGLKGYAKLFFKGGLRLNRIGIEVATKARTQIHRLTNMADSYDLVKASKRTDLSQGTWIPKDSSDATNVWACRSSNNQWHALNRFGRPWGESLKNFRRMGEIRLPRLDKQLPSLYTRTLVENALSTARLKVDAATRVLSQANKKVDVDKLVDLLLGSGPIEAVNTVLMAQKSYYSAVGTHNFLLEDEDTDDDMLTFNFAEFEAWKNAGLLKSEKKIIKIVCADLNERFCENNLNEGVIADDLLRALFHAGRGVVDLSIALPLTSNDTRYQRVDVAPLLNLANGQLAIADEGVPARYHDRNQARNNADSWAVLTSLLSQLETDPATFAENLSAMSAALQAARRGVITRPVPIYLNRV</sequence>
<protein>
    <recommendedName>
        <fullName evidence="3">Toxin</fullName>
    </recommendedName>
</protein>
<evidence type="ECO:0000313" key="1">
    <source>
        <dbReference type="EMBL" id="RON45725.1"/>
    </source>
</evidence>
<dbReference type="Proteomes" id="UP000283627">
    <property type="component" value="Unassembled WGS sequence"/>
</dbReference>
<name>A0A423K2U8_9PSED</name>
<dbReference type="AlphaFoldDB" id="A0A423K2U8"/>